<dbReference type="KEGG" id="abas:ACPOL_1923"/>
<dbReference type="AlphaFoldDB" id="A0A2Z5FWK4"/>
<proteinExistence type="predicted"/>
<dbReference type="EMBL" id="CP030840">
    <property type="protein sequence ID" value="AXC11259.1"/>
    <property type="molecule type" value="Genomic_DNA"/>
</dbReference>
<name>A0A2Z5FWK4_9BACT</name>
<sequence length="325" mass="36356">MLCVSRFGVAQDTPLLSGGVGFLSNTNAGNTTYTPIIEPLLAAPIGRHFLFESRATLLEAFSPGPNGYIHTHFTGLNYFQGDYIASRHFTIVGGSFLIPFNSYNERLSPLWIGNFQDVPLATNLGLMGTGTGVGGMVRGSAISRPKYSIDYATYFSARSGNEQFNSERSAGGRASLYLPEQRLEVGLSYNRLLQGTHENFYGSHVWWEPKDTAFRLRSEYARGHHAQGYWIEADYRTQAFGGLESFIGRFEPLFRMQQTFRRDTIVSDGVPLVNTQQADFGLDYNLPHSVRILTSYSRQFSSAGNANKWETGIVYRFLFPAWKGK</sequence>
<dbReference type="OrthoDB" id="106501at2"/>
<gene>
    <name evidence="1" type="ORF">ACPOL_1923</name>
</gene>
<evidence type="ECO:0000313" key="1">
    <source>
        <dbReference type="EMBL" id="AXC11259.1"/>
    </source>
</evidence>
<keyword evidence="2" id="KW-1185">Reference proteome</keyword>
<organism evidence="1 2">
    <name type="scientific">Acidisarcina polymorpha</name>
    <dbReference type="NCBI Taxonomy" id="2211140"/>
    <lineage>
        <taxon>Bacteria</taxon>
        <taxon>Pseudomonadati</taxon>
        <taxon>Acidobacteriota</taxon>
        <taxon>Terriglobia</taxon>
        <taxon>Terriglobales</taxon>
        <taxon>Acidobacteriaceae</taxon>
        <taxon>Acidisarcina</taxon>
    </lineage>
</organism>
<evidence type="ECO:0000313" key="2">
    <source>
        <dbReference type="Proteomes" id="UP000253606"/>
    </source>
</evidence>
<accession>A0A2Z5FWK4</accession>
<dbReference type="Proteomes" id="UP000253606">
    <property type="component" value="Chromosome"/>
</dbReference>
<reference evidence="1 2" key="1">
    <citation type="journal article" date="2018" name="Front. Microbiol.">
        <title>Hydrolytic Capabilities as a Key to Environmental Success: Chitinolytic and Cellulolytic Acidobacteria From Acidic Sub-arctic Soils and Boreal Peatlands.</title>
        <authorList>
            <person name="Belova S.E."/>
            <person name="Ravin N.V."/>
            <person name="Pankratov T.A."/>
            <person name="Rakitin A.L."/>
            <person name="Ivanova A.A."/>
            <person name="Beletsky A.V."/>
            <person name="Mardanov A.V."/>
            <person name="Sinninghe Damste J.S."/>
            <person name="Dedysh S.N."/>
        </authorList>
    </citation>
    <scope>NUCLEOTIDE SEQUENCE [LARGE SCALE GENOMIC DNA]</scope>
    <source>
        <strain evidence="1 2">SBC82</strain>
    </source>
</reference>
<dbReference type="SUPFAM" id="SSF56935">
    <property type="entry name" value="Porins"/>
    <property type="match status" value="1"/>
</dbReference>
<protein>
    <submittedName>
        <fullName evidence="1">Uncharacterized protein</fullName>
    </submittedName>
</protein>